<dbReference type="Proteomes" id="UP000643610">
    <property type="component" value="Unassembled WGS sequence"/>
</dbReference>
<keyword evidence="2" id="KW-1185">Reference proteome</keyword>
<proteinExistence type="predicted"/>
<dbReference type="Pfam" id="PF04134">
    <property type="entry name" value="DCC1-like"/>
    <property type="match status" value="1"/>
</dbReference>
<comment type="caution">
    <text evidence="1">The sequence shown here is derived from an EMBL/GenBank/DDBJ whole genome shotgun (WGS) entry which is preliminary data.</text>
</comment>
<evidence type="ECO:0000313" key="2">
    <source>
        <dbReference type="Proteomes" id="UP000643610"/>
    </source>
</evidence>
<reference evidence="1 2" key="1">
    <citation type="submission" date="2020-08" db="EMBL/GenBank/DDBJ databases">
        <title>Novel species isolated from subtropical streams in China.</title>
        <authorList>
            <person name="Lu H."/>
        </authorList>
    </citation>
    <scope>NUCLEOTIDE SEQUENCE [LARGE SCALE GENOMIC DNA]</scope>
    <source>
        <strain evidence="1 2">KCTC 52442</strain>
    </source>
</reference>
<name>A0ABR6XM72_9BURK</name>
<evidence type="ECO:0000313" key="1">
    <source>
        <dbReference type="EMBL" id="MBC3830094.1"/>
    </source>
</evidence>
<organism evidence="1 2">
    <name type="scientific">Undibacterium amnicola</name>
    <dbReference type="NCBI Taxonomy" id="1834038"/>
    <lineage>
        <taxon>Bacteria</taxon>
        <taxon>Pseudomonadati</taxon>
        <taxon>Pseudomonadota</taxon>
        <taxon>Betaproteobacteria</taxon>
        <taxon>Burkholderiales</taxon>
        <taxon>Oxalobacteraceae</taxon>
        <taxon>Undibacterium</taxon>
    </lineage>
</organism>
<dbReference type="PANTHER" id="PTHR34290:SF2">
    <property type="entry name" value="OS04G0668800 PROTEIN"/>
    <property type="match status" value="1"/>
</dbReference>
<gene>
    <name evidence="1" type="ORF">H8K33_01070</name>
</gene>
<accession>A0ABR6XM72</accession>
<dbReference type="RefSeq" id="WP_186889136.1">
    <property type="nucleotide sequence ID" value="NZ_JACOFU010000001.1"/>
</dbReference>
<dbReference type="PANTHER" id="PTHR34290">
    <property type="entry name" value="SI:CH73-390P7.2"/>
    <property type="match status" value="1"/>
</dbReference>
<dbReference type="InterPro" id="IPR007263">
    <property type="entry name" value="DCC1-like"/>
</dbReference>
<sequence length="131" mass="15216">MTIKRGDTTSVCTIYFDGACPLCSKEIATYQSWRGADKIQWIDVSRCAEEDLGTQLDRTQALRELHARDENEMLVSGAAAFILMWRQLPALKWITPYLERPRMLAILNAMYRVFLKCRPLWRKPGQQIKVH</sequence>
<dbReference type="InterPro" id="IPR044691">
    <property type="entry name" value="DCC1_Trx"/>
</dbReference>
<dbReference type="EMBL" id="JACOFU010000001">
    <property type="protein sequence ID" value="MBC3830094.1"/>
    <property type="molecule type" value="Genomic_DNA"/>
</dbReference>
<protein>
    <submittedName>
        <fullName evidence="1">DUF393 domain-containing protein</fullName>
    </submittedName>
</protein>